<gene>
    <name evidence="2" type="ORF">P4I72_34735</name>
</gene>
<keyword evidence="3" id="KW-1185">Reference proteome</keyword>
<accession>A0ABU6GHZ6</accession>
<dbReference type="Proteomes" id="UP001338137">
    <property type="component" value="Unassembled WGS sequence"/>
</dbReference>
<sequence length="322" mass="37190">MLTVEIDNKDGFLWELPISNVQYNTTRYGKPSSCVITMLQGGWYEAKEFKINNGDIVRVQLDGAPVFYGFIFSIDRGRSEDVKITAYDQMRYLMFNETYVFKNVTASEIIQTIAADFKLETGSIADSGYVISSMVEDGVKLMDIVCKALDKTVIATKKIFVLYDDFGTLRLRDADDWHMDFILGDVSLVYDYVLTRSIDSDTYNRIKFVRDNKETNKRDVYILEDPNTIAKWGRLQHFQKVDEKMNPAQINELIELTMKAKNQETKTFSLQAIGDIRIRAGCRVFVYIQDEGINQYYQVEECSHNFDGSEHTMKLDLKVVDR</sequence>
<dbReference type="Pfam" id="PF24032">
    <property type="entry name" value="YQBQ"/>
    <property type="match status" value="1"/>
</dbReference>
<name>A0ABU6GHZ6_9BACL</name>
<proteinExistence type="predicted"/>
<dbReference type="SUPFAM" id="SSF69279">
    <property type="entry name" value="Phage tail proteins"/>
    <property type="match status" value="1"/>
</dbReference>
<evidence type="ECO:0000313" key="2">
    <source>
        <dbReference type="EMBL" id="MEC0232269.1"/>
    </source>
</evidence>
<dbReference type="RefSeq" id="WP_326076415.1">
    <property type="nucleotide sequence ID" value="NZ_JARLKY010000117.1"/>
</dbReference>
<dbReference type="InterPro" id="IPR056937">
    <property type="entry name" value="YqbQ/XkdQ"/>
</dbReference>
<organism evidence="2 3">
    <name type="scientific">Paenibacillus alba</name>
    <dbReference type="NCBI Taxonomy" id="1197127"/>
    <lineage>
        <taxon>Bacteria</taxon>
        <taxon>Bacillati</taxon>
        <taxon>Bacillota</taxon>
        <taxon>Bacilli</taxon>
        <taxon>Bacillales</taxon>
        <taxon>Paenibacillaceae</taxon>
        <taxon>Paenibacillus</taxon>
    </lineage>
</organism>
<evidence type="ECO:0000313" key="3">
    <source>
        <dbReference type="Proteomes" id="UP001338137"/>
    </source>
</evidence>
<reference evidence="2 3" key="1">
    <citation type="submission" date="2023-03" db="EMBL/GenBank/DDBJ databases">
        <title>Bacillus Genome Sequencing.</title>
        <authorList>
            <person name="Dunlap C."/>
        </authorList>
    </citation>
    <scope>NUCLEOTIDE SEQUENCE [LARGE SCALE GENOMIC DNA]</scope>
    <source>
        <strain evidence="2 3">BD-533</strain>
    </source>
</reference>
<protein>
    <recommendedName>
        <fullName evidence="1">YqbQ/XkdQ domain-containing protein</fullName>
    </recommendedName>
</protein>
<comment type="caution">
    <text evidence="2">The sequence shown here is derived from an EMBL/GenBank/DDBJ whole genome shotgun (WGS) entry which is preliminary data.</text>
</comment>
<dbReference type="EMBL" id="JARLKY010000117">
    <property type="protein sequence ID" value="MEC0232269.1"/>
    <property type="molecule type" value="Genomic_DNA"/>
</dbReference>
<feature type="domain" description="YqbQ/XkdQ" evidence="1">
    <location>
        <begin position="21"/>
        <end position="318"/>
    </location>
</feature>
<evidence type="ECO:0000259" key="1">
    <source>
        <dbReference type="Pfam" id="PF24032"/>
    </source>
</evidence>